<keyword evidence="9" id="KW-1185">Reference proteome</keyword>
<dbReference type="PANTHER" id="PTHR43884:SF20">
    <property type="entry name" value="ACYL-COA DEHYDROGENASE FADE28"/>
    <property type="match status" value="1"/>
</dbReference>
<reference evidence="9" key="1">
    <citation type="journal article" date="2019" name="Int. J. Syst. Evol. Microbiol.">
        <title>The Global Catalogue of Microorganisms (GCM) 10K type strain sequencing project: providing services to taxonomists for standard genome sequencing and annotation.</title>
        <authorList>
            <consortium name="The Broad Institute Genomics Platform"/>
            <consortium name="The Broad Institute Genome Sequencing Center for Infectious Disease"/>
            <person name="Wu L."/>
            <person name="Ma J."/>
        </authorList>
    </citation>
    <scope>NUCLEOTIDE SEQUENCE [LARGE SCALE GENOMIC DNA]</scope>
    <source>
        <strain evidence="9">KCTC 42087</strain>
    </source>
</reference>
<protein>
    <submittedName>
        <fullName evidence="8">Acyl-CoA dehydrogenase family protein</fullName>
    </submittedName>
</protein>
<comment type="caution">
    <text evidence="8">The sequence shown here is derived from an EMBL/GenBank/DDBJ whole genome shotgun (WGS) entry which is preliminary data.</text>
</comment>
<evidence type="ECO:0000259" key="7">
    <source>
        <dbReference type="Pfam" id="PF00441"/>
    </source>
</evidence>
<comment type="similarity">
    <text evidence="2">Belongs to the acyl-CoA dehydrogenase family.</text>
</comment>
<keyword evidence="4" id="KW-0274">FAD</keyword>
<comment type="cofactor">
    <cofactor evidence="1">
        <name>FAD</name>
        <dbReference type="ChEBI" id="CHEBI:57692"/>
    </cofactor>
</comment>
<feature type="domain" description="Acyl-CoA dehydrogenase/oxidase C-terminal" evidence="7">
    <location>
        <begin position="212"/>
        <end position="327"/>
    </location>
</feature>
<evidence type="ECO:0000256" key="6">
    <source>
        <dbReference type="SAM" id="MobiDB-lite"/>
    </source>
</evidence>
<dbReference type="SUPFAM" id="SSF47203">
    <property type="entry name" value="Acyl-CoA dehydrogenase C-terminal domain-like"/>
    <property type="match status" value="1"/>
</dbReference>
<dbReference type="InterPro" id="IPR037069">
    <property type="entry name" value="AcylCoA_DH/ox_N_sf"/>
</dbReference>
<dbReference type="Gene3D" id="1.10.540.10">
    <property type="entry name" value="Acyl-CoA dehydrogenase/oxidase, N-terminal domain"/>
    <property type="match status" value="1"/>
</dbReference>
<dbReference type="InterPro" id="IPR009075">
    <property type="entry name" value="AcylCo_DH/oxidase_C"/>
</dbReference>
<accession>A0ABW1AIV1</accession>
<dbReference type="InterPro" id="IPR036250">
    <property type="entry name" value="AcylCo_DH-like_C"/>
</dbReference>
<organism evidence="8 9">
    <name type="scientific">Actinomadura rugatobispora</name>
    <dbReference type="NCBI Taxonomy" id="1994"/>
    <lineage>
        <taxon>Bacteria</taxon>
        <taxon>Bacillati</taxon>
        <taxon>Actinomycetota</taxon>
        <taxon>Actinomycetes</taxon>
        <taxon>Streptosporangiales</taxon>
        <taxon>Thermomonosporaceae</taxon>
        <taxon>Actinomadura</taxon>
    </lineage>
</organism>
<evidence type="ECO:0000256" key="5">
    <source>
        <dbReference type="ARBA" id="ARBA00023002"/>
    </source>
</evidence>
<gene>
    <name evidence="8" type="ORF">ACFPZN_53400</name>
</gene>
<evidence type="ECO:0000256" key="2">
    <source>
        <dbReference type="ARBA" id="ARBA00009347"/>
    </source>
</evidence>
<dbReference type="Gene3D" id="1.20.140.10">
    <property type="entry name" value="Butyryl-CoA Dehydrogenase, subunit A, domain 3"/>
    <property type="match status" value="1"/>
</dbReference>
<feature type="region of interest" description="Disordered" evidence="6">
    <location>
        <begin position="344"/>
        <end position="370"/>
    </location>
</feature>
<dbReference type="Proteomes" id="UP001596074">
    <property type="component" value="Unassembled WGS sequence"/>
</dbReference>
<name>A0ABW1AIV1_9ACTN</name>
<evidence type="ECO:0000256" key="4">
    <source>
        <dbReference type="ARBA" id="ARBA00022827"/>
    </source>
</evidence>
<sequence length="370" mass="38928">MTTTRADLRELAAALRKALGAGAPSQQPVVDTDWRARWPTLTELGVTAFCATEECGGFGDEAPAALTAARELGAALHGAPYAGVVAAAHALSRWLDDPRRPALLEEIGAGEHIPALAFLDPAATVVERDGEVRVDGRAYLVAGAEEADSFLCLPPDGDTMVFVPRAGTCTAQSSHAFDVTRSCADIAFTGAQGSPVRAEPGGRLRVERLHGLLLAGDALGGLERMLERTVGHARERKAFGKAIGGFQAVQHRLVDHTVRLRGVSLLAEAAADRLGTGAPDAGRTVLLAEAAVAEGAVPMLHDLLQLTGAIGFTWEYGLHLYERRAHLDARLGRNPRQALRSIARHEGWSGGGRPAGSASADPSGRHVPTW</sequence>
<evidence type="ECO:0000313" key="8">
    <source>
        <dbReference type="EMBL" id="MFC5754467.1"/>
    </source>
</evidence>
<dbReference type="InterPro" id="IPR009100">
    <property type="entry name" value="AcylCoA_DH/oxidase_NM_dom_sf"/>
</dbReference>
<proteinExistence type="inferred from homology"/>
<dbReference type="SUPFAM" id="SSF56645">
    <property type="entry name" value="Acyl-CoA dehydrogenase NM domain-like"/>
    <property type="match status" value="1"/>
</dbReference>
<dbReference type="Pfam" id="PF00441">
    <property type="entry name" value="Acyl-CoA_dh_1"/>
    <property type="match status" value="1"/>
</dbReference>
<dbReference type="EMBL" id="JBHSON010000156">
    <property type="protein sequence ID" value="MFC5754467.1"/>
    <property type="molecule type" value="Genomic_DNA"/>
</dbReference>
<keyword evidence="3" id="KW-0285">Flavoprotein</keyword>
<keyword evidence="5" id="KW-0560">Oxidoreductase</keyword>
<evidence type="ECO:0000313" key="9">
    <source>
        <dbReference type="Proteomes" id="UP001596074"/>
    </source>
</evidence>
<dbReference type="RefSeq" id="WP_378292598.1">
    <property type="nucleotide sequence ID" value="NZ_JBHSON010000156.1"/>
</dbReference>
<evidence type="ECO:0000256" key="3">
    <source>
        <dbReference type="ARBA" id="ARBA00022630"/>
    </source>
</evidence>
<dbReference type="PANTHER" id="PTHR43884">
    <property type="entry name" value="ACYL-COA DEHYDROGENASE"/>
    <property type="match status" value="1"/>
</dbReference>
<evidence type="ECO:0000256" key="1">
    <source>
        <dbReference type="ARBA" id="ARBA00001974"/>
    </source>
</evidence>